<dbReference type="RefSeq" id="WP_323255379.1">
    <property type="nucleotide sequence ID" value="NZ_JAYGIM010000001.1"/>
</dbReference>
<reference evidence="2 3" key="1">
    <citation type="submission" date="2023-12" db="EMBL/GenBank/DDBJ databases">
        <title>Novel species of the genus Arcicella isolated from rivers.</title>
        <authorList>
            <person name="Lu H."/>
        </authorList>
    </citation>
    <scope>NUCLEOTIDE SEQUENCE [LARGE SCALE GENOMIC DNA]</scope>
    <source>
        <strain evidence="2 3">DC25W</strain>
    </source>
</reference>
<organism evidence="2 3">
    <name type="scientific">Arcicella lustrica</name>
    <dbReference type="NCBI Taxonomy" id="2984196"/>
    <lineage>
        <taxon>Bacteria</taxon>
        <taxon>Pseudomonadati</taxon>
        <taxon>Bacteroidota</taxon>
        <taxon>Cytophagia</taxon>
        <taxon>Cytophagales</taxon>
        <taxon>Flectobacillaceae</taxon>
        <taxon>Arcicella</taxon>
    </lineage>
</organism>
<feature type="chain" id="PRO_5046786845" description="DUF4595 domain-containing protein" evidence="1">
    <location>
        <begin position="27"/>
        <end position="262"/>
    </location>
</feature>
<evidence type="ECO:0000256" key="1">
    <source>
        <dbReference type="SAM" id="SignalP"/>
    </source>
</evidence>
<name>A0ABU5SDF3_9BACT</name>
<keyword evidence="3" id="KW-1185">Reference proteome</keyword>
<dbReference type="Proteomes" id="UP001302222">
    <property type="component" value="Unassembled WGS sequence"/>
</dbReference>
<dbReference type="EMBL" id="JAYGIM010000001">
    <property type="protein sequence ID" value="MEA5425306.1"/>
    <property type="molecule type" value="Genomic_DNA"/>
</dbReference>
<keyword evidence="1" id="KW-0732">Signal</keyword>
<evidence type="ECO:0000313" key="3">
    <source>
        <dbReference type="Proteomes" id="UP001302222"/>
    </source>
</evidence>
<evidence type="ECO:0008006" key="4">
    <source>
        <dbReference type="Google" id="ProtNLM"/>
    </source>
</evidence>
<dbReference type="PROSITE" id="PS51257">
    <property type="entry name" value="PROKAR_LIPOPROTEIN"/>
    <property type="match status" value="1"/>
</dbReference>
<gene>
    <name evidence="2" type="ORF">VB798_01895</name>
</gene>
<evidence type="ECO:0000313" key="2">
    <source>
        <dbReference type="EMBL" id="MEA5425306.1"/>
    </source>
</evidence>
<accession>A0ABU5SDF3</accession>
<sequence>MLQRYKNITLLLLAILVLGGCSSKKSDDIEPQATASSLPKTVKIETYGSKNPTSYAYTWKDNLLTSYTITSLNTSTNRDFVRTYEFTRNTKNQIKTEKYSYKGADYADGSQSYEYEYNTDGSEIILEKYMQWIYNNKGQLTTLNYTNPSQWTKTFEKFEYQSDGQLTKYQFKSNIETICSLGEFTTVENPLYKFTENTQFLKLSYSDGQIVALFASKMIPKSVINGDFSNKITYTLDSQQRVSTIALVSSFGITLFKITIGY</sequence>
<comment type="caution">
    <text evidence="2">The sequence shown here is derived from an EMBL/GenBank/DDBJ whole genome shotgun (WGS) entry which is preliminary data.</text>
</comment>
<proteinExistence type="predicted"/>
<protein>
    <recommendedName>
        <fullName evidence="4">DUF4595 domain-containing protein</fullName>
    </recommendedName>
</protein>
<feature type="signal peptide" evidence="1">
    <location>
        <begin position="1"/>
        <end position="26"/>
    </location>
</feature>